<keyword evidence="3" id="KW-1185">Reference proteome</keyword>
<feature type="compositionally biased region" description="Basic and acidic residues" evidence="1">
    <location>
        <begin position="300"/>
        <end position="317"/>
    </location>
</feature>
<feature type="compositionally biased region" description="Basic and acidic residues" evidence="1">
    <location>
        <begin position="229"/>
        <end position="250"/>
    </location>
</feature>
<evidence type="ECO:0000313" key="3">
    <source>
        <dbReference type="Proteomes" id="UP000289152"/>
    </source>
</evidence>
<evidence type="ECO:0000256" key="1">
    <source>
        <dbReference type="SAM" id="MobiDB-lite"/>
    </source>
</evidence>
<evidence type="ECO:0000313" key="2">
    <source>
        <dbReference type="EMBL" id="RXK42663.1"/>
    </source>
</evidence>
<dbReference type="AlphaFoldDB" id="A0A4Q1BWU8"/>
<feature type="region of interest" description="Disordered" evidence="1">
    <location>
        <begin position="101"/>
        <end position="329"/>
    </location>
</feature>
<dbReference type="Proteomes" id="UP000289152">
    <property type="component" value="Unassembled WGS sequence"/>
</dbReference>
<accession>A0A4Q1BWU8</accession>
<organism evidence="2 3">
    <name type="scientific">Tremella mesenterica</name>
    <name type="common">Jelly fungus</name>
    <dbReference type="NCBI Taxonomy" id="5217"/>
    <lineage>
        <taxon>Eukaryota</taxon>
        <taxon>Fungi</taxon>
        <taxon>Dikarya</taxon>
        <taxon>Basidiomycota</taxon>
        <taxon>Agaricomycotina</taxon>
        <taxon>Tremellomycetes</taxon>
        <taxon>Tremellales</taxon>
        <taxon>Tremellaceae</taxon>
        <taxon>Tremella</taxon>
    </lineage>
</organism>
<sequence length="365" mass="39830">MSQPTAASGDTLPPLPKDHLSHPSDWVTGSDPATEKQKGFINVLEDQHPDLVPADGLDKENLGKSEACEIIDSLKNGRPVNITFTTGQSDKDGDDLIKTEAHRTNDEEGAEQAGDGEEEIVADQIDTKSSKRSMEEVVGEQDKRVEVGKEDGEEKGDVVMNVENGITTHEGEETHNNTATHKNGLSGYKRSDPHENDDGEERNHKKVKTSNSESKTHDDDPATNNINHTSRETLEERDKKSNNGSHDEKNGTITEYMKPSSLSSQKQSQSVPSNSKPTNTNGEGNILHVENNGSNSNGIDKPDETVPGDGRHLDHPENWATGGEPPTGKQIGFLKVLEKQKGVHVEVEGLNKSETSEKIDELKNM</sequence>
<proteinExistence type="predicted"/>
<name>A0A4Q1BWU8_TREME</name>
<protein>
    <submittedName>
        <fullName evidence="2">Uncharacterized protein</fullName>
    </submittedName>
</protein>
<dbReference type="InParanoid" id="A0A4Q1BWU8"/>
<dbReference type="EMBL" id="SDIL01000001">
    <property type="protein sequence ID" value="RXK42663.1"/>
    <property type="molecule type" value="Genomic_DNA"/>
</dbReference>
<comment type="caution">
    <text evidence="2">The sequence shown here is derived from an EMBL/GenBank/DDBJ whole genome shotgun (WGS) entry which is preliminary data.</text>
</comment>
<gene>
    <name evidence="2" type="ORF">M231_00218</name>
</gene>
<feature type="compositionally biased region" description="Low complexity" evidence="1">
    <location>
        <begin position="258"/>
        <end position="277"/>
    </location>
</feature>
<feature type="compositionally biased region" description="Basic and acidic residues" evidence="1">
    <location>
        <begin position="125"/>
        <end position="157"/>
    </location>
</feature>
<dbReference type="InterPro" id="IPR021425">
    <property type="entry name" value="DUF3072"/>
</dbReference>
<reference evidence="2 3" key="1">
    <citation type="submission" date="2016-06" db="EMBL/GenBank/DDBJ databases">
        <title>Evolution of pathogenesis and genome organization in the Tremellales.</title>
        <authorList>
            <person name="Cuomo C."/>
            <person name="Litvintseva A."/>
            <person name="Heitman J."/>
            <person name="Chen Y."/>
            <person name="Sun S."/>
            <person name="Springer D."/>
            <person name="Dromer F."/>
            <person name="Young S."/>
            <person name="Zeng Q."/>
            <person name="Chapman S."/>
            <person name="Gujja S."/>
            <person name="Saif S."/>
            <person name="Birren B."/>
        </authorList>
    </citation>
    <scope>NUCLEOTIDE SEQUENCE [LARGE SCALE GENOMIC DNA]</scope>
    <source>
        <strain evidence="2 3">ATCC 28783</strain>
    </source>
</reference>
<feature type="compositionally biased region" description="Acidic residues" evidence="1">
    <location>
        <begin position="107"/>
        <end position="121"/>
    </location>
</feature>
<dbReference type="Pfam" id="PF11272">
    <property type="entry name" value="DUF3072"/>
    <property type="match status" value="2"/>
</dbReference>
<feature type="region of interest" description="Disordered" evidence="1">
    <location>
        <begin position="1"/>
        <end position="39"/>
    </location>
</feature>
<dbReference type="VEuPathDB" id="FungiDB:TREMEDRAFT_59120"/>
<dbReference type="OrthoDB" id="2751476at2759"/>